<keyword evidence="5 7" id="KW-0573">Peptidoglycan synthesis</keyword>
<sequence length="292" mass="33630">MTRAWLILGDILVTLLLLVSFILFYLHPPQPSVEEITRVNIHPLEQNFTLPATGLTLPEMNYTVTVEDLMRMAQEANKTAFVPIETFRDVPLEEALALAEAKVGYPVFIRIFKREALLEVWIKVEGTYRFLKAYRICAYSGKLGPKLKEGDRQAPEGFYSVNSGRLNPNSKFHLSFNLGYPNAYDRAHGRTGSYLMVHGNCVSIGCYAMTDDKIEEIYRLVEEALKEGQRSVQVHIYPFQMNAENMAAYSHYRWYDFWENLKEGYDYFEAEHLPPKITVENKRYVVSESDGS</sequence>
<dbReference type="GO" id="GO:0004180">
    <property type="term" value="F:carboxypeptidase activity"/>
    <property type="evidence" value="ECO:0007669"/>
    <property type="project" value="UniProtKB-ARBA"/>
</dbReference>
<feature type="active site" description="Proton donor/acceptor" evidence="7">
    <location>
        <position position="198"/>
    </location>
</feature>
<evidence type="ECO:0000256" key="1">
    <source>
        <dbReference type="ARBA" id="ARBA00004752"/>
    </source>
</evidence>
<keyword evidence="11" id="KW-1185">Reference proteome</keyword>
<comment type="similarity">
    <text evidence="2">Belongs to the YkuD family.</text>
</comment>
<dbReference type="STRING" id="1630136.AS592_07040"/>
<evidence type="ECO:0000313" key="11">
    <source>
        <dbReference type="Proteomes" id="UP000075359"/>
    </source>
</evidence>
<dbReference type="GO" id="GO:0008360">
    <property type="term" value="P:regulation of cell shape"/>
    <property type="evidence" value="ECO:0007669"/>
    <property type="project" value="UniProtKB-UniRule"/>
</dbReference>
<accession>A0A151CGC3</accession>
<reference evidence="10 11" key="1">
    <citation type="submission" date="2015-11" db="EMBL/GenBank/DDBJ databases">
        <title>Draft genome of Sulfurovum riftiae 1812E, a member of the Epsilonproteobacteria isolated from the tube of the deep-sea hydrothermal vent tubewom Riftia pachyptila.</title>
        <authorList>
            <person name="Vetriani C."/>
            <person name="Giovannelli D."/>
        </authorList>
    </citation>
    <scope>NUCLEOTIDE SEQUENCE [LARGE SCALE GENOMIC DNA]</scope>
    <source>
        <strain evidence="10 11">1812E</strain>
    </source>
</reference>
<dbReference type="InterPro" id="IPR005490">
    <property type="entry name" value="LD_TPept_cat_dom"/>
</dbReference>
<dbReference type="SUPFAM" id="SSF141523">
    <property type="entry name" value="L,D-transpeptidase catalytic domain-like"/>
    <property type="match status" value="1"/>
</dbReference>
<keyword evidence="3" id="KW-0808">Transferase</keyword>
<dbReference type="UniPathway" id="UPA00219"/>
<dbReference type="GO" id="GO:0016740">
    <property type="term" value="F:transferase activity"/>
    <property type="evidence" value="ECO:0007669"/>
    <property type="project" value="UniProtKB-KW"/>
</dbReference>
<dbReference type="AlphaFoldDB" id="A0A151CGC3"/>
<keyword evidence="8" id="KW-0812">Transmembrane</keyword>
<dbReference type="PROSITE" id="PS52029">
    <property type="entry name" value="LD_TPASE"/>
    <property type="match status" value="1"/>
</dbReference>
<organism evidence="10 11">
    <name type="scientific">Sulfurovum riftiae</name>
    <dbReference type="NCBI Taxonomy" id="1630136"/>
    <lineage>
        <taxon>Bacteria</taxon>
        <taxon>Pseudomonadati</taxon>
        <taxon>Campylobacterota</taxon>
        <taxon>Epsilonproteobacteria</taxon>
        <taxon>Campylobacterales</taxon>
        <taxon>Sulfurovaceae</taxon>
        <taxon>Sulfurovum</taxon>
    </lineage>
</organism>
<evidence type="ECO:0000259" key="9">
    <source>
        <dbReference type="PROSITE" id="PS52029"/>
    </source>
</evidence>
<dbReference type="PANTHER" id="PTHR36699:SF1">
    <property type="entry name" value="L,D-TRANSPEPTIDASE YAFK-RELATED"/>
    <property type="match status" value="1"/>
</dbReference>
<evidence type="ECO:0000256" key="3">
    <source>
        <dbReference type="ARBA" id="ARBA00022679"/>
    </source>
</evidence>
<feature type="active site" description="Nucleophile" evidence="7">
    <location>
        <position position="206"/>
    </location>
</feature>
<feature type="domain" description="L,D-TPase catalytic" evidence="9">
    <location>
        <begin position="107"/>
        <end position="237"/>
    </location>
</feature>
<dbReference type="PANTHER" id="PTHR36699">
    <property type="entry name" value="LD-TRANSPEPTIDASE"/>
    <property type="match status" value="1"/>
</dbReference>
<protein>
    <recommendedName>
        <fullName evidence="9">L,D-TPase catalytic domain-containing protein</fullName>
    </recommendedName>
</protein>
<name>A0A151CGC3_9BACT</name>
<gene>
    <name evidence="10" type="ORF">AS592_07040</name>
</gene>
<evidence type="ECO:0000256" key="6">
    <source>
        <dbReference type="ARBA" id="ARBA00023316"/>
    </source>
</evidence>
<comment type="pathway">
    <text evidence="1 7">Cell wall biogenesis; peptidoglycan biosynthesis.</text>
</comment>
<dbReference type="Pfam" id="PF03734">
    <property type="entry name" value="YkuD"/>
    <property type="match status" value="1"/>
</dbReference>
<dbReference type="RefSeq" id="WP_067330872.1">
    <property type="nucleotide sequence ID" value="NZ_LNKT01000023.1"/>
</dbReference>
<keyword evidence="6 7" id="KW-0961">Cell wall biogenesis/degradation</keyword>
<dbReference type="InterPro" id="IPR038063">
    <property type="entry name" value="Transpep_catalytic_dom"/>
</dbReference>
<keyword evidence="8" id="KW-0472">Membrane</keyword>
<proteinExistence type="inferred from homology"/>
<dbReference type="EMBL" id="LNKT01000023">
    <property type="protein sequence ID" value="KYJ86551.1"/>
    <property type="molecule type" value="Genomic_DNA"/>
</dbReference>
<evidence type="ECO:0000256" key="2">
    <source>
        <dbReference type="ARBA" id="ARBA00005992"/>
    </source>
</evidence>
<evidence type="ECO:0000256" key="5">
    <source>
        <dbReference type="ARBA" id="ARBA00022984"/>
    </source>
</evidence>
<dbReference type="CDD" id="cd16913">
    <property type="entry name" value="YkuD_like"/>
    <property type="match status" value="1"/>
</dbReference>
<keyword evidence="8" id="KW-1133">Transmembrane helix</keyword>
<feature type="transmembrane region" description="Helical" evidence="8">
    <location>
        <begin position="7"/>
        <end position="26"/>
    </location>
</feature>
<evidence type="ECO:0000256" key="4">
    <source>
        <dbReference type="ARBA" id="ARBA00022960"/>
    </source>
</evidence>
<keyword evidence="4 7" id="KW-0133">Cell shape</keyword>
<evidence type="ECO:0000313" key="10">
    <source>
        <dbReference type="EMBL" id="KYJ86551.1"/>
    </source>
</evidence>
<evidence type="ECO:0000256" key="8">
    <source>
        <dbReference type="SAM" id="Phobius"/>
    </source>
</evidence>
<dbReference type="GO" id="GO:0009252">
    <property type="term" value="P:peptidoglycan biosynthetic process"/>
    <property type="evidence" value="ECO:0007669"/>
    <property type="project" value="UniProtKB-UniPathway"/>
</dbReference>
<comment type="caution">
    <text evidence="10">The sequence shown here is derived from an EMBL/GenBank/DDBJ whole genome shotgun (WGS) entry which is preliminary data.</text>
</comment>
<dbReference type="GO" id="GO:0071555">
    <property type="term" value="P:cell wall organization"/>
    <property type="evidence" value="ECO:0007669"/>
    <property type="project" value="UniProtKB-UniRule"/>
</dbReference>
<evidence type="ECO:0000256" key="7">
    <source>
        <dbReference type="PROSITE-ProRule" id="PRU01373"/>
    </source>
</evidence>
<dbReference type="Proteomes" id="UP000075359">
    <property type="component" value="Unassembled WGS sequence"/>
</dbReference>